<evidence type="ECO:0000256" key="3">
    <source>
        <dbReference type="ARBA" id="ARBA00022989"/>
    </source>
</evidence>
<feature type="compositionally biased region" description="Polar residues" evidence="5">
    <location>
        <begin position="149"/>
        <end position="160"/>
    </location>
</feature>
<dbReference type="InterPro" id="IPR051482">
    <property type="entry name" value="Cholesterol_transport"/>
</dbReference>
<feature type="region of interest" description="Disordered" evidence="5">
    <location>
        <begin position="1"/>
        <end position="20"/>
    </location>
</feature>
<evidence type="ECO:0000256" key="2">
    <source>
        <dbReference type="ARBA" id="ARBA00022692"/>
    </source>
</evidence>
<dbReference type="EMBL" id="LR785584">
    <property type="protein sequence ID" value="CAB3250831.1"/>
    <property type="molecule type" value="mRNA"/>
</dbReference>
<proteinExistence type="evidence at transcript level"/>
<dbReference type="InterPro" id="IPR031968">
    <property type="entry name" value="VASt"/>
</dbReference>
<dbReference type="PANTHER" id="PTHR23319">
    <property type="entry name" value="GRAM DOMAIN CONTAINING 1B, ISOFORM E"/>
    <property type="match status" value="1"/>
</dbReference>
<feature type="domain" description="VASt" evidence="6">
    <location>
        <begin position="608"/>
        <end position="782"/>
    </location>
</feature>
<evidence type="ECO:0000313" key="7">
    <source>
        <dbReference type="EMBL" id="CAB3250831.1"/>
    </source>
</evidence>
<accession>A0A6F9DEM1</accession>
<dbReference type="Pfam" id="PF02893">
    <property type="entry name" value="GRAM"/>
    <property type="match status" value="1"/>
</dbReference>
<dbReference type="PANTHER" id="PTHR23319:SF4">
    <property type="entry name" value="GRAM DOMAIN CONTAINING 1B, ISOFORM E"/>
    <property type="match status" value="1"/>
</dbReference>
<keyword evidence="4" id="KW-0472">Membrane</keyword>
<dbReference type="SMART" id="SM00568">
    <property type="entry name" value="GRAM"/>
    <property type="match status" value="1"/>
</dbReference>
<dbReference type="PROSITE" id="PS51778">
    <property type="entry name" value="VAST"/>
    <property type="match status" value="1"/>
</dbReference>
<dbReference type="GO" id="GO:0120015">
    <property type="term" value="F:sterol transfer activity"/>
    <property type="evidence" value="ECO:0007669"/>
    <property type="project" value="TreeGrafter"/>
</dbReference>
<dbReference type="GO" id="GO:0005789">
    <property type="term" value="C:endoplasmic reticulum membrane"/>
    <property type="evidence" value="ECO:0007669"/>
    <property type="project" value="TreeGrafter"/>
</dbReference>
<protein>
    <submittedName>
        <fullName evidence="7">GRAM domain-containing protein 1B</fullName>
    </submittedName>
</protein>
<dbReference type="GO" id="GO:0032934">
    <property type="term" value="F:sterol binding"/>
    <property type="evidence" value="ECO:0007669"/>
    <property type="project" value="TreeGrafter"/>
</dbReference>
<dbReference type="InterPro" id="IPR011993">
    <property type="entry name" value="PH-like_dom_sf"/>
</dbReference>
<dbReference type="InterPro" id="IPR004182">
    <property type="entry name" value="GRAM"/>
</dbReference>
<feature type="region of interest" description="Disordered" evidence="5">
    <location>
        <begin position="307"/>
        <end position="336"/>
    </location>
</feature>
<feature type="region of interest" description="Disordered" evidence="5">
    <location>
        <begin position="499"/>
        <end position="585"/>
    </location>
</feature>
<sequence>MTKSNLVLRQEPRDTSDSKLHPNQDLVVLCKKCRRLRADRASVDDATTFNFAPVSSRAEILDGKHLKWSCTNCGAMVKLLIRKPISADLASDVDLRSISNSLSRSKSRKLKRKLSRVHKNLLATLGMTPELPTLEELENDDQRSEESRSGVTNSSGSLATPSRAMNGEINMLEHDLTEGNEFHDTNGHYVVVEQRSGADDATIPIHRSKSTTSESAPVNPPQSNGASETDNLGSAEPSTSKLFTTKESCSNVTGQPLTPSRSTSETSRDLNTPSPSPSSQFSNDVPMGSAMYKRDAVALYLPLATPDHPNLNSASKKSPSGGSLTKHGSRKKKRSGSWYNVLSPSYKQKNEDFHKFFKTLPDTERLLVDHTCALVKDILIQGRLYVSQNFVCFHSKILKIQTVIQVGFKDITTLTKEKTVKVIPNAIQLQTVSRGKLTFTSFTARDRAYQQIHKLWTNALQDKPMTPQELWRNIRDQYGHYLGCSSDDDYVKPDKHFNYSMEGESVDGKNESYHRGKTKKKNSQQRTGRASNSDITKVSQQNGRIPFDHERLASIIDHSTGDEKSSFSGSMDDRELFDDDDSLPNENGQICEEECEDAGPADHPIPCFKRTYLQKTFNVSVELLFDTIYGANCPFWKNHLSKEATDITVGQWKCDNSQYEGHQVRVLEYILMLSNPLGPKTSKVTETQVWYKESTAGWSYGVDCIAQMHGVPYCDYFTTIMRYCMRKITKDSCELRVSADIKFNKTPWGLVKNFIEKNAYSGIDENFTKLGPELEEYFELQKRHQLRQSSASEPAICTFPRQRLSVASSGDKKRATSEEILQHQINPATAANQHLANGDVRTGAAGNGVVIAAPSTSPLAVPSRDHNNNNGHVTKLSANDHLTRRWRTGAVVFIFSLLIFSNYSLYQRLNSLEEVHASKSSLQFADVGQTKQQNSVYDMVDPKLLSSTERLKLLERRLTSLETAVADHVTAEGERWRHLADNWRELDKKIDVILSKLDETEITT</sequence>
<feature type="compositionally biased region" description="Polar residues" evidence="5">
    <location>
        <begin position="310"/>
        <end position="323"/>
    </location>
</feature>
<keyword evidence="3" id="KW-1133">Transmembrane helix</keyword>
<evidence type="ECO:0000259" key="6">
    <source>
        <dbReference type="PROSITE" id="PS51778"/>
    </source>
</evidence>
<feature type="compositionally biased region" description="Polar residues" evidence="5">
    <location>
        <begin position="524"/>
        <end position="543"/>
    </location>
</feature>
<dbReference type="GO" id="GO:0005886">
    <property type="term" value="C:plasma membrane"/>
    <property type="evidence" value="ECO:0007669"/>
    <property type="project" value="TreeGrafter"/>
</dbReference>
<dbReference type="GO" id="GO:0032366">
    <property type="term" value="P:intracellular sterol transport"/>
    <property type="evidence" value="ECO:0007669"/>
    <property type="project" value="TreeGrafter"/>
</dbReference>
<dbReference type="Gene3D" id="2.30.29.30">
    <property type="entry name" value="Pleckstrin-homology domain (PH domain)/Phosphotyrosine-binding domain (PTB)"/>
    <property type="match status" value="1"/>
</dbReference>
<feature type="region of interest" description="Disordered" evidence="5">
    <location>
        <begin position="207"/>
        <end position="287"/>
    </location>
</feature>
<gene>
    <name evidence="7" type="primary">Gramd1b</name>
</gene>
<dbReference type="CDD" id="cd13220">
    <property type="entry name" value="PH-GRAM_GRAMDC"/>
    <property type="match status" value="1"/>
</dbReference>
<evidence type="ECO:0000256" key="5">
    <source>
        <dbReference type="SAM" id="MobiDB-lite"/>
    </source>
</evidence>
<dbReference type="GO" id="GO:0140268">
    <property type="term" value="C:endoplasmic reticulum-plasma membrane contact site"/>
    <property type="evidence" value="ECO:0007669"/>
    <property type="project" value="TreeGrafter"/>
</dbReference>
<reference evidence="7" key="1">
    <citation type="submission" date="2020-04" db="EMBL/GenBank/DDBJ databases">
        <authorList>
            <person name="Neveu A P."/>
        </authorList>
    </citation>
    <scope>NUCLEOTIDE SEQUENCE</scope>
    <source>
        <tissue evidence="7">Whole embryo</tissue>
    </source>
</reference>
<name>A0A6F9DEM1_9ASCI</name>
<comment type="subcellular location">
    <subcellularLocation>
        <location evidence="1">Membrane</location>
        <topology evidence="1">Single-pass membrane protein</topology>
    </subcellularLocation>
</comment>
<organism evidence="7">
    <name type="scientific">Phallusia mammillata</name>
    <dbReference type="NCBI Taxonomy" id="59560"/>
    <lineage>
        <taxon>Eukaryota</taxon>
        <taxon>Metazoa</taxon>
        <taxon>Chordata</taxon>
        <taxon>Tunicata</taxon>
        <taxon>Ascidiacea</taxon>
        <taxon>Phlebobranchia</taxon>
        <taxon>Ascidiidae</taxon>
        <taxon>Phallusia</taxon>
    </lineage>
</organism>
<evidence type="ECO:0000256" key="1">
    <source>
        <dbReference type="ARBA" id="ARBA00004167"/>
    </source>
</evidence>
<feature type="region of interest" description="Disordered" evidence="5">
    <location>
        <begin position="127"/>
        <end position="165"/>
    </location>
</feature>
<evidence type="ECO:0000256" key="4">
    <source>
        <dbReference type="ARBA" id="ARBA00023136"/>
    </source>
</evidence>
<feature type="compositionally biased region" description="Polar residues" evidence="5">
    <location>
        <begin position="210"/>
        <end position="283"/>
    </location>
</feature>
<feature type="compositionally biased region" description="Basic and acidic residues" evidence="5">
    <location>
        <begin position="10"/>
        <end position="20"/>
    </location>
</feature>
<dbReference type="AlphaFoldDB" id="A0A6F9DEM1"/>
<keyword evidence="2" id="KW-0812">Transmembrane</keyword>
<dbReference type="Pfam" id="PF16016">
    <property type="entry name" value="VASt"/>
    <property type="match status" value="1"/>
</dbReference>